<reference evidence="1 2" key="2">
    <citation type="submission" date="2018-11" db="EMBL/GenBank/DDBJ databases">
        <authorList>
            <consortium name="Pathogen Informatics"/>
        </authorList>
    </citation>
    <scope>NUCLEOTIDE SEQUENCE [LARGE SCALE GENOMIC DNA]</scope>
    <source>
        <strain evidence="1 2">MHpl1</strain>
    </source>
</reference>
<evidence type="ECO:0000313" key="2">
    <source>
        <dbReference type="Proteomes" id="UP000268014"/>
    </source>
</evidence>
<protein>
    <submittedName>
        <fullName evidence="1 3">Uncharacterized protein</fullName>
    </submittedName>
</protein>
<accession>A0A0N4W0K0</accession>
<dbReference type="Proteomes" id="UP000268014">
    <property type="component" value="Unassembled WGS sequence"/>
</dbReference>
<dbReference type="EMBL" id="UZAF01016096">
    <property type="protein sequence ID" value="VDO20099.1"/>
    <property type="molecule type" value="Genomic_DNA"/>
</dbReference>
<name>A0A0N4W0K0_HAEPC</name>
<dbReference type="WBParaSite" id="HPLM_0000309201-mRNA-1">
    <property type="protein sequence ID" value="HPLM_0000309201-mRNA-1"/>
    <property type="gene ID" value="HPLM_0000309201"/>
</dbReference>
<evidence type="ECO:0000313" key="3">
    <source>
        <dbReference type="WBParaSite" id="HPLM_0000309201-mRNA-1"/>
    </source>
</evidence>
<gene>
    <name evidence="1" type="ORF">HPLM_LOCUS3084</name>
</gene>
<organism evidence="3">
    <name type="scientific">Haemonchus placei</name>
    <name type="common">Barber's pole worm</name>
    <dbReference type="NCBI Taxonomy" id="6290"/>
    <lineage>
        <taxon>Eukaryota</taxon>
        <taxon>Metazoa</taxon>
        <taxon>Ecdysozoa</taxon>
        <taxon>Nematoda</taxon>
        <taxon>Chromadorea</taxon>
        <taxon>Rhabditida</taxon>
        <taxon>Rhabditina</taxon>
        <taxon>Rhabditomorpha</taxon>
        <taxon>Strongyloidea</taxon>
        <taxon>Trichostrongylidae</taxon>
        <taxon>Haemonchus</taxon>
    </lineage>
</organism>
<evidence type="ECO:0000313" key="1">
    <source>
        <dbReference type="EMBL" id="VDO20099.1"/>
    </source>
</evidence>
<sequence>MVDTMALTVSLTTRAGSGWPNSRKKIFSPKCSKVRPADLVRLEVAAIRSGRRSVRHYLRTCSGAGHAQSTAESGLEKSGKVAKLDRWIPHQIQWWETFLST</sequence>
<reference evidence="3" key="1">
    <citation type="submission" date="2017-02" db="UniProtKB">
        <authorList>
            <consortium name="WormBaseParasite"/>
        </authorList>
    </citation>
    <scope>IDENTIFICATION</scope>
</reference>
<proteinExistence type="predicted"/>
<keyword evidence="2" id="KW-1185">Reference proteome</keyword>
<dbReference type="AlphaFoldDB" id="A0A0N4W0K0"/>